<dbReference type="InterPro" id="IPR004386">
    <property type="entry name" value="Toxin_YafQ-like"/>
</dbReference>
<evidence type="ECO:0000313" key="1">
    <source>
        <dbReference type="EMBL" id="KRM01608.1"/>
    </source>
</evidence>
<dbReference type="Pfam" id="PF15738">
    <property type="entry name" value="YafQ_toxin"/>
    <property type="match status" value="1"/>
</dbReference>
<protein>
    <submittedName>
        <fullName evidence="1">Uncharacterized protein</fullName>
    </submittedName>
</protein>
<accession>A0A0R1V7X6</accession>
<evidence type="ECO:0000313" key="2">
    <source>
        <dbReference type="Proteomes" id="UP000051739"/>
    </source>
</evidence>
<dbReference type="PATRIC" id="fig|1423749.3.peg.540"/>
<reference evidence="1 2" key="1">
    <citation type="journal article" date="2015" name="Genome Announc.">
        <title>Expanding the biotechnology potential of lactobacilli through comparative genomics of 213 strains and associated genera.</title>
        <authorList>
            <person name="Sun Z."/>
            <person name="Harris H.M."/>
            <person name="McCann A."/>
            <person name="Guo C."/>
            <person name="Argimon S."/>
            <person name="Zhang W."/>
            <person name="Yang X."/>
            <person name="Jeffery I.B."/>
            <person name="Cooney J.C."/>
            <person name="Kagawa T.F."/>
            <person name="Liu W."/>
            <person name="Song Y."/>
            <person name="Salvetti E."/>
            <person name="Wrobel A."/>
            <person name="Rasinkangas P."/>
            <person name="Parkhill J."/>
            <person name="Rea M.C."/>
            <person name="O'Sullivan O."/>
            <person name="Ritari J."/>
            <person name="Douillard F.P."/>
            <person name="Paul Ross R."/>
            <person name="Yang R."/>
            <person name="Briner A.E."/>
            <person name="Felis G.E."/>
            <person name="de Vos W.M."/>
            <person name="Barrangou R."/>
            <person name="Klaenhammer T.R."/>
            <person name="Caufield P.W."/>
            <person name="Cui Y."/>
            <person name="Zhang H."/>
            <person name="O'Toole P.W."/>
        </authorList>
    </citation>
    <scope>NUCLEOTIDE SEQUENCE [LARGE SCALE GENOMIC DNA]</scope>
    <source>
        <strain evidence="1 2">DSM 16045</strain>
    </source>
</reference>
<dbReference type="AlphaFoldDB" id="A0A0R1V7X6"/>
<dbReference type="EMBL" id="AZFN01000016">
    <property type="protein sequence ID" value="KRM01608.1"/>
    <property type="molecule type" value="Genomic_DNA"/>
</dbReference>
<organism evidence="1 2">
    <name type="scientific">Limosilactobacillus gastricus DSM 16045</name>
    <dbReference type="NCBI Taxonomy" id="1423749"/>
    <lineage>
        <taxon>Bacteria</taxon>
        <taxon>Bacillati</taxon>
        <taxon>Bacillota</taxon>
        <taxon>Bacilli</taxon>
        <taxon>Lactobacillales</taxon>
        <taxon>Lactobacillaceae</taxon>
        <taxon>Limosilactobacillus</taxon>
    </lineage>
</organism>
<name>A0A0R1V7X6_9LACO</name>
<dbReference type="InterPro" id="IPR035093">
    <property type="entry name" value="RelE/ParE_toxin_dom_sf"/>
</dbReference>
<gene>
    <name evidence="1" type="ORF">FC60_GL000536</name>
</gene>
<proteinExistence type="predicted"/>
<dbReference type="Proteomes" id="UP000051739">
    <property type="component" value="Unassembled WGS sequence"/>
</dbReference>
<dbReference type="Gene3D" id="3.30.2310.20">
    <property type="entry name" value="RelE-like"/>
    <property type="match status" value="1"/>
</dbReference>
<sequence>MRNLKRILRLSDSDVKEAIEEIKYTLSELQQNGTLPPEFSPHELTDDPWKGWQEYHILDDLLVVNLKVEKNHIIWLTTITTHHELRKGPFK</sequence>
<dbReference type="SUPFAM" id="SSF143011">
    <property type="entry name" value="RelE-like"/>
    <property type="match status" value="1"/>
</dbReference>
<keyword evidence="2" id="KW-1185">Reference proteome</keyword>
<comment type="caution">
    <text evidence="1">The sequence shown here is derived from an EMBL/GenBank/DDBJ whole genome shotgun (WGS) entry which is preliminary data.</text>
</comment>